<feature type="domain" description="Helicase ATP-binding" evidence="13">
    <location>
        <begin position="587"/>
        <end position="721"/>
    </location>
</feature>
<dbReference type="InterPro" id="IPR038718">
    <property type="entry name" value="SNF2-like_sf"/>
</dbReference>
<dbReference type="GO" id="GO:0006281">
    <property type="term" value="P:DNA repair"/>
    <property type="evidence" value="ECO:0007669"/>
    <property type="project" value="TreeGrafter"/>
</dbReference>
<keyword evidence="8" id="KW-0067">ATP-binding</keyword>
<dbReference type="SMART" id="SM00487">
    <property type="entry name" value="DEXDc"/>
    <property type="match status" value="1"/>
</dbReference>
<dbReference type="FunFam" id="3.30.70.2330:FF:000001">
    <property type="entry name" value="helicase-like transcription factor isoform X2"/>
    <property type="match status" value="1"/>
</dbReference>
<evidence type="ECO:0000259" key="12">
    <source>
        <dbReference type="PROSITE" id="PS50089"/>
    </source>
</evidence>
<keyword evidence="9" id="KW-0539">Nucleus</keyword>
<dbReference type="InterPro" id="IPR049730">
    <property type="entry name" value="SNF2/RAD54-like_C"/>
</dbReference>
<dbReference type="PROSITE" id="PS51194">
    <property type="entry name" value="HELICASE_CTER"/>
    <property type="match status" value="1"/>
</dbReference>
<keyword evidence="4 10" id="KW-0863">Zinc-finger</keyword>
<dbReference type="Pfam" id="PF00176">
    <property type="entry name" value="SNF2-rel_dom"/>
    <property type="match status" value="1"/>
</dbReference>
<evidence type="ECO:0000256" key="6">
    <source>
        <dbReference type="ARBA" id="ARBA00022806"/>
    </source>
</evidence>
<keyword evidence="7" id="KW-0862">Zinc</keyword>
<evidence type="ECO:0000259" key="14">
    <source>
        <dbReference type="PROSITE" id="PS51194"/>
    </source>
</evidence>
<feature type="region of interest" description="Disordered" evidence="11">
    <location>
        <begin position="27"/>
        <end position="64"/>
    </location>
</feature>
<dbReference type="Gene3D" id="3.40.50.300">
    <property type="entry name" value="P-loop containing nucleotide triphosphate hydrolases"/>
    <property type="match status" value="1"/>
</dbReference>
<name>A0A091DR98_FUKDA</name>
<evidence type="ECO:0000256" key="1">
    <source>
        <dbReference type="ARBA" id="ARBA00004123"/>
    </source>
</evidence>
<accession>A0A091DR98</accession>
<dbReference type="EMBL" id="KN122131">
    <property type="protein sequence ID" value="KFO32780.1"/>
    <property type="molecule type" value="Genomic_DNA"/>
</dbReference>
<evidence type="ECO:0000313" key="15">
    <source>
        <dbReference type="EMBL" id="KFO32780.1"/>
    </source>
</evidence>
<evidence type="ECO:0000256" key="2">
    <source>
        <dbReference type="ARBA" id="ARBA00022723"/>
    </source>
</evidence>
<dbReference type="InterPro" id="IPR013083">
    <property type="entry name" value="Znf_RING/FYVE/PHD"/>
</dbReference>
<dbReference type="GO" id="GO:0005524">
    <property type="term" value="F:ATP binding"/>
    <property type="evidence" value="ECO:0007669"/>
    <property type="project" value="UniProtKB-KW"/>
</dbReference>
<evidence type="ECO:0000313" key="16">
    <source>
        <dbReference type="Proteomes" id="UP000028990"/>
    </source>
</evidence>
<dbReference type="SMART" id="SM00910">
    <property type="entry name" value="HIRAN"/>
    <property type="match status" value="1"/>
</dbReference>
<dbReference type="Proteomes" id="UP000028990">
    <property type="component" value="Unassembled WGS sequence"/>
</dbReference>
<dbReference type="SMART" id="SM00490">
    <property type="entry name" value="HELICc"/>
    <property type="match status" value="1"/>
</dbReference>
<evidence type="ECO:0000256" key="5">
    <source>
        <dbReference type="ARBA" id="ARBA00022801"/>
    </source>
</evidence>
<dbReference type="InterPro" id="IPR001841">
    <property type="entry name" value="Znf_RING"/>
</dbReference>
<keyword evidence="2" id="KW-0479">Metal-binding</keyword>
<evidence type="ECO:0000256" key="11">
    <source>
        <dbReference type="SAM" id="MobiDB-lite"/>
    </source>
</evidence>
<evidence type="ECO:0000256" key="8">
    <source>
        <dbReference type="ARBA" id="ARBA00022840"/>
    </source>
</evidence>
<feature type="domain" description="RING-type" evidence="12">
    <location>
        <begin position="912"/>
        <end position="953"/>
    </location>
</feature>
<comment type="subcellular location">
    <subcellularLocation>
        <location evidence="1">Nucleus</location>
    </subcellularLocation>
</comment>
<dbReference type="GO" id="GO:0008270">
    <property type="term" value="F:zinc ion binding"/>
    <property type="evidence" value="ECO:0007669"/>
    <property type="project" value="UniProtKB-KW"/>
</dbReference>
<dbReference type="SMART" id="SM00184">
    <property type="entry name" value="RING"/>
    <property type="match status" value="1"/>
</dbReference>
<dbReference type="InterPro" id="IPR014905">
    <property type="entry name" value="HIRAN"/>
</dbReference>
<dbReference type="Pfam" id="PF00271">
    <property type="entry name" value="Helicase_C"/>
    <property type="match status" value="1"/>
</dbReference>
<evidence type="ECO:0000256" key="7">
    <source>
        <dbReference type="ARBA" id="ARBA00022833"/>
    </source>
</evidence>
<dbReference type="PROSITE" id="PS51192">
    <property type="entry name" value="HELICASE_ATP_BIND_1"/>
    <property type="match status" value="1"/>
</dbReference>
<dbReference type="SUPFAM" id="SSF52540">
    <property type="entry name" value="P-loop containing nucleoside triphosphate hydrolases"/>
    <property type="match status" value="2"/>
</dbReference>
<keyword evidence="3" id="KW-0547">Nucleotide-binding</keyword>
<dbReference type="GO" id="GO:0016818">
    <property type="term" value="F:hydrolase activity, acting on acid anhydrides, in phosphorus-containing anhydrides"/>
    <property type="evidence" value="ECO:0007669"/>
    <property type="project" value="InterPro"/>
</dbReference>
<dbReference type="InterPro" id="IPR027417">
    <property type="entry name" value="P-loop_NTPase"/>
</dbReference>
<dbReference type="GO" id="GO:0004386">
    <property type="term" value="F:helicase activity"/>
    <property type="evidence" value="ECO:0007669"/>
    <property type="project" value="UniProtKB-KW"/>
</dbReference>
<dbReference type="GO" id="GO:0005634">
    <property type="term" value="C:nucleus"/>
    <property type="evidence" value="ECO:0007669"/>
    <property type="project" value="UniProtKB-SubCell"/>
</dbReference>
<dbReference type="GO" id="GO:0008094">
    <property type="term" value="F:ATP-dependent activity, acting on DNA"/>
    <property type="evidence" value="ECO:0007669"/>
    <property type="project" value="TreeGrafter"/>
</dbReference>
<feature type="domain" description="Helicase C-terminal" evidence="14">
    <location>
        <begin position="989"/>
        <end position="1148"/>
    </location>
</feature>
<keyword evidence="5" id="KW-0378">Hydrolase</keyword>
<evidence type="ECO:0000256" key="4">
    <source>
        <dbReference type="ARBA" id="ARBA00022771"/>
    </source>
</evidence>
<dbReference type="FunFam" id="3.40.50.10810:FF:000027">
    <property type="entry name" value="helicase-like transcription factor isoform X3"/>
    <property type="match status" value="1"/>
</dbReference>
<dbReference type="Gene3D" id="3.30.70.2330">
    <property type="match status" value="1"/>
</dbReference>
<dbReference type="InterPro" id="IPR000330">
    <property type="entry name" value="SNF2_N"/>
</dbReference>
<dbReference type="STRING" id="885580.ENSFDAP00000001215"/>
<dbReference type="InterPro" id="IPR017907">
    <property type="entry name" value="Znf_RING_CS"/>
</dbReference>
<evidence type="ECO:0000256" key="10">
    <source>
        <dbReference type="PROSITE-ProRule" id="PRU00175"/>
    </source>
</evidence>
<reference evidence="15 16" key="1">
    <citation type="submission" date="2013-11" db="EMBL/GenBank/DDBJ databases">
        <title>The Damaraland mole rat (Fukomys damarensis) genome and evolution of African mole rats.</title>
        <authorList>
            <person name="Gladyshev V.N."/>
            <person name="Fang X."/>
        </authorList>
    </citation>
    <scope>NUCLEOTIDE SEQUENCE [LARGE SCALE GENOMIC DNA]</scope>
    <source>
        <tissue evidence="15">Liver</tissue>
    </source>
</reference>
<organism evidence="15 16">
    <name type="scientific">Fukomys damarensis</name>
    <name type="common">Damaraland mole rat</name>
    <name type="synonym">Cryptomys damarensis</name>
    <dbReference type="NCBI Taxonomy" id="885580"/>
    <lineage>
        <taxon>Eukaryota</taxon>
        <taxon>Metazoa</taxon>
        <taxon>Chordata</taxon>
        <taxon>Craniata</taxon>
        <taxon>Vertebrata</taxon>
        <taxon>Euteleostomi</taxon>
        <taxon>Mammalia</taxon>
        <taxon>Eutheria</taxon>
        <taxon>Euarchontoglires</taxon>
        <taxon>Glires</taxon>
        <taxon>Rodentia</taxon>
        <taxon>Hystricomorpha</taxon>
        <taxon>Bathyergidae</taxon>
        <taxon>Fukomys</taxon>
    </lineage>
</organism>
<evidence type="ECO:0000256" key="3">
    <source>
        <dbReference type="ARBA" id="ARBA00022741"/>
    </source>
</evidence>
<dbReference type="PROSITE" id="PS50089">
    <property type="entry name" value="ZF_RING_2"/>
    <property type="match status" value="1"/>
</dbReference>
<dbReference type="SUPFAM" id="SSF57850">
    <property type="entry name" value="RING/U-box"/>
    <property type="match status" value="1"/>
</dbReference>
<dbReference type="Pfam" id="PF08797">
    <property type="entry name" value="HIRAN"/>
    <property type="match status" value="1"/>
</dbReference>
<dbReference type="PROSITE" id="PS00518">
    <property type="entry name" value="ZF_RING_1"/>
    <property type="match status" value="1"/>
</dbReference>
<dbReference type="GO" id="GO:0003676">
    <property type="term" value="F:nucleic acid binding"/>
    <property type="evidence" value="ECO:0007669"/>
    <property type="project" value="InterPro"/>
</dbReference>
<dbReference type="AlphaFoldDB" id="A0A091DR98"/>
<dbReference type="InterPro" id="IPR001650">
    <property type="entry name" value="Helicase_C-like"/>
</dbReference>
<gene>
    <name evidence="15" type="ORF">H920_05802</name>
</gene>
<feature type="compositionally biased region" description="Polar residues" evidence="11">
    <location>
        <begin position="44"/>
        <end position="57"/>
    </location>
</feature>
<dbReference type="Gene3D" id="3.30.40.10">
    <property type="entry name" value="Zinc/RING finger domain, C3HC4 (zinc finger)"/>
    <property type="match status" value="1"/>
</dbReference>
<evidence type="ECO:0000259" key="13">
    <source>
        <dbReference type="PROSITE" id="PS51192"/>
    </source>
</evidence>
<dbReference type="Gene3D" id="3.40.50.10810">
    <property type="entry name" value="Tandem AAA-ATPase domain"/>
    <property type="match status" value="2"/>
</dbReference>
<dbReference type="InterPro" id="IPR014001">
    <property type="entry name" value="Helicase_ATP-bd"/>
</dbReference>
<evidence type="ECO:0000256" key="9">
    <source>
        <dbReference type="ARBA" id="ARBA00023242"/>
    </source>
</evidence>
<dbReference type="PANTHER" id="PTHR45626:SF17">
    <property type="entry name" value="HELICASE-LIKE TRANSCRIPTION FACTOR"/>
    <property type="match status" value="1"/>
</dbReference>
<dbReference type="FunFam" id="3.30.40.10:FF:000271">
    <property type="entry name" value="helicase-like transcription factor isoform X2"/>
    <property type="match status" value="1"/>
</dbReference>
<keyword evidence="6 15" id="KW-0347">Helicase</keyword>
<dbReference type="Pfam" id="PF13923">
    <property type="entry name" value="zf-C3HC4_2"/>
    <property type="match status" value="1"/>
</dbReference>
<keyword evidence="16" id="KW-1185">Reference proteome</keyword>
<sequence>MTMSTQNPTRRGGGLSARRLRCLAIASDSAPPAARSHQRLPRQPHSSRTPAVSNPSPGTVPHSRDPVWKYLQTVQYGVQGHFPRLPYPTFFPRFEFQDIIPPDDFLTSDEELDSVLFGLLRGHVVGLRYYTGVVNNNEMVALQREPNNTYDKNAIKVNNVNGNQVGYLKKDLAAALAYIMDNKLAQVEGVVPFGANNTFTMPLHMTFWGKEENKKAVLDQLKKHGFKLGPAPKTLGFSLESGWGSARAGPSYSMPVHAAVQMTIEQLKTEFDRLFEDLKEDDKTQEMEPSEAIETPLLSHQKQALAWMISRENSKELPLFWEQRNDLYYNTITNFSEKERPENVHGGILADDMGLGKTLTAIAVILTNFHGGKPLPVERIKKNQLKKPTLLFLVKDRRLTLEQVVAIKDLMQFSGDLSENSASKSEKEEETAQRTARLLNSYRAIFYSECKEYNVSHESVKLEGNSTKEKPHGLSKEGFGCNEEPSISHIKKNKCSISEFFNPHPKRRKITAQYIESSDSEEVETDELPHRIKGKLKNVQSEKKRLKAGSSKKEDAAFSLTSPPVAKKKMLKKGTSAVDGSKKIDVEERPRTTLIICPLSVLSNWIDQFGQHIKSEVHLNFYVYYGPDRIRDPALLSKQDIVLTTYNILTHDYGTKGDSPLHSIRWLRVILDEGHAIRNPNAQQTKAVLDLEAERRWVLTGRRLQSLIKNITLRRTKTSKIKGKPVLELPERKVFIQHITLSDEERKIYQSVKNEGKATIGSCGLYCKMEIYHLHKASAEKMTKYHSDNYTKFLQCLHLDIMSEYSKHMQKFRVDPSFPSSSSSSSSSSYLGSIKIAFIGSSWYFNEGTVLAHYADVLGLLLRLRQICCHTHLLTNAVSSSGPSGNDTPEELRKTLIKKMKLILSSGSDEECAICLDSLTVPVITHCAHVFCKPCICQVIQNEQPHAKCPLCRNDIHGDNLLECPPEELTCDSEKKSNMEWTSSSKINALMHALIDLRKKNPNIKSLVVSQFTAFLSLIETPLKASGFVFTRLDGSMAQKKRVESIQGFQSTEAGSPTIMLLSLKAGGVGLNLCAASRVFLMDPAWNPAAEDQCFDRCHRLGQKQEVIITKFIVKDSVEENMLKIQNTKREIAAGAFGTKKTNANEMKQAKINEIKTLIDL</sequence>
<proteinExistence type="predicted"/>
<dbReference type="CDD" id="cd18793">
    <property type="entry name" value="SF2_C_SNF"/>
    <property type="match status" value="1"/>
</dbReference>
<protein>
    <submittedName>
        <fullName evidence="15">Helicase-like transcription factor</fullName>
    </submittedName>
</protein>
<dbReference type="CDD" id="cd16509">
    <property type="entry name" value="RING-HC_HLTF"/>
    <property type="match status" value="1"/>
</dbReference>
<dbReference type="InterPro" id="IPR050628">
    <property type="entry name" value="SNF2_RAD54_helicase_TF"/>
</dbReference>
<dbReference type="PANTHER" id="PTHR45626">
    <property type="entry name" value="TRANSCRIPTION TERMINATION FACTOR 2-RELATED"/>
    <property type="match status" value="1"/>
</dbReference>